<dbReference type="EnsemblPlants" id="AES98325">
    <property type="protein sequence ID" value="AES98325"/>
    <property type="gene ID" value="MTR_5g067070"/>
</dbReference>
<gene>
    <name evidence="1" type="ordered locus">MTR_5g067070</name>
</gene>
<sequence length="162" mass="18770">MRKSRKNVASSIVIRCFCKRFAKTPKSDGSHVASMSLSNLSELEIFRGHREDRHLVVRCYCSLKDQVVIDPTRLHLDHVTLSFISMDPYQRVVDCLIGMGVASVYMTPCAEPRDVCSFEHVNVYSQWLRYGTRKVRYLSERVFRMFGYTQTVPRSPYESASF</sequence>
<keyword evidence="3" id="KW-1185">Reference proteome</keyword>
<accession>G7K5Z5</accession>
<dbReference type="HOGENOM" id="CLU_1637917_0_0_1"/>
<evidence type="ECO:0000313" key="2">
    <source>
        <dbReference type="EnsemblPlants" id="AES98325"/>
    </source>
</evidence>
<proteinExistence type="predicted"/>
<organism evidence="1 3">
    <name type="scientific">Medicago truncatula</name>
    <name type="common">Barrel medic</name>
    <name type="synonym">Medicago tribuloides</name>
    <dbReference type="NCBI Taxonomy" id="3880"/>
    <lineage>
        <taxon>Eukaryota</taxon>
        <taxon>Viridiplantae</taxon>
        <taxon>Streptophyta</taxon>
        <taxon>Embryophyta</taxon>
        <taxon>Tracheophyta</taxon>
        <taxon>Spermatophyta</taxon>
        <taxon>Magnoliopsida</taxon>
        <taxon>eudicotyledons</taxon>
        <taxon>Gunneridae</taxon>
        <taxon>Pentapetalae</taxon>
        <taxon>rosids</taxon>
        <taxon>fabids</taxon>
        <taxon>Fabales</taxon>
        <taxon>Fabaceae</taxon>
        <taxon>Papilionoideae</taxon>
        <taxon>50 kb inversion clade</taxon>
        <taxon>NPAAA clade</taxon>
        <taxon>Hologalegina</taxon>
        <taxon>IRL clade</taxon>
        <taxon>Trifolieae</taxon>
        <taxon>Medicago</taxon>
    </lineage>
</organism>
<reference evidence="1 3" key="2">
    <citation type="journal article" date="2014" name="BMC Genomics">
        <title>An improved genome release (version Mt4.0) for the model legume Medicago truncatula.</title>
        <authorList>
            <person name="Tang H."/>
            <person name="Krishnakumar V."/>
            <person name="Bidwell S."/>
            <person name="Rosen B."/>
            <person name="Chan A."/>
            <person name="Zhou S."/>
            <person name="Gentzbittel L."/>
            <person name="Childs K.L."/>
            <person name="Yandell M."/>
            <person name="Gundlach H."/>
            <person name="Mayer K.F."/>
            <person name="Schwartz D.C."/>
            <person name="Town C.D."/>
        </authorList>
    </citation>
    <scope>GENOME REANNOTATION</scope>
    <source>
        <strain evidence="2 3">cv. Jemalong A17</strain>
    </source>
</reference>
<evidence type="ECO:0000313" key="1">
    <source>
        <dbReference type="EMBL" id="AES98325.1"/>
    </source>
</evidence>
<protein>
    <submittedName>
        <fullName evidence="1 2">Uncharacterized protein</fullName>
    </submittedName>
</protein>
<reference evidence="2" key="3">
    <citation type="submission" date="2015-04" db="UniProtKB">
        <authorList>
            <consortium name="EnsemblPlants"/>
        </authorList>
    </citation>
    <scope>IDENTIFICATION</scope>
    <source>
        <strain evidence="2">cv. Jemalong A17</strain>
    </source>
</reference>
<dbReference type="AlphaFoldDB" id="G7K5Z5"/>
<name>G7K5Z5_MEDTR</name>
<dbReference type="Proteomes" id="UP000002051">
    <property type="component" value="Chromosome 5"/>
</dbReference>
<reference evidence="1 3" key="1">
    <citation type="journal article" date="2011" name="Nature">
        <title>The Medicago genome provides insight into the evolution of rhizobial symbioses.</title>
        <authorList>
            <person name="Young N.D."/>
            <person name="Debelle F."/>
            <person name="Oldroyd G.E."/>
            <person name="Geurts R."/>
            <person name="Cannon S.B."/>
            <person name="Udvardi M.K."/>
            <person name="Benedito V.A."/>
            <person name="Mayer K.F."/>
            <person name="Gouzy J."/>
            <person name="Schoof H."/>
            <person name="Van de Peer Y."/>
            <person name="Proost S."/>
            <person name="Cook D.R."/>
            <person name="Meyers B.C."/>
            <person name="Spannagl M."/>
            <person name="Cheung F."/>
            <person name="De Mita S."/>
            <person name="Krishnakumar V."/>
            <person name="Gundlach H."/>
            <person name="Zhou S."/>
            <person name="Mudge J."/>
            <person name="Bharti A.K."/>
            <person name="Murray J.D."/>
            <person name="Naoumkina M.A."/>
            <person name="Rosen B."/>
            <person name="Silverstein K.A."/>
            <person name="Tang H."/>
            <person name="Rombauts S."/>
            <person name="Zhao P.X."/>
            <person name="Zhou P."/>
            <person name="Barbe V."/>
            <person name="Bardou P."/>
            <person name="Bechner M."/>
            <person name="Bellec A."/>
            <person name="Berger A."/>
            <person name="Berges H."/>
            <person name="Bidwell S."/>
            <person name="Bisseling T."/>
            <person name="Choisne N."/>
            <person name="Couloux A."/>
            <person name="Denny R."/>
            <person name="Deshpande S."/>
            <person name="Dai X."/>
            <person name="Doyle J.J."/>
            <person name="Dudez A.M."/>
            <person name="Farmer A.D."/>
            <person name="Fouteau S."/>
            <person name="Franken C."/>
            <person name="Gibelin C."/>
            <person name="Gish J."/>
            <person name="Goldstein S."/>
            <person name="Gonzalez A.J."/>
            <person name="Green P.J."/>
            <person name="Hallab A."/>
            <person name="Hartog M."/>
            <person name="Hua A."/>
            <person name="Humphray S.J."/>
            <person name="Jeong D.H."/>
            <person name="Jing Y."/>
            <person name="Jocker A."/>
            <person name="Kenton S.M."/>
            <person name="Kim D.J."/>
            <person name="Klee K."/>
            <person name="Lai H."/>
            <person name="Lang C."/>
            <person name="Lin S."/>
            <person name="Macmil S.L."/>
            <person name="Magdelenat G."/>
            <person name="Matthews L."/>
            <person name="McCorrison J."/>
            <person name="Monaghan E.L."/>
            <person name="Mun J.H."/>
            <person name="Najar F.Z."/>
            <person name="Nicholson C."/>
            <person name="Noirot C."/>
            <person name="O'Bleness M."/>
            <person name="Paule C.R."/>
            <person name="Poulain J."/>
            <person name="Prion F."/>
            <person name="Qin B."/>
            <person name="Qu C."/>
            <person name="Retzel E.F."/>
            <person name="Riddle C."/>
            <person name="Sallet E."/>
            <person name="Samain S."/>
            <person name="Samson N."/>
            <person name="Sanders I."/>
            <person name="Saurat O."/>
            <person name="Scarpelli C."/>
            <person name="Schiex T."/>
            <person name="Segurens B."/>
            <person name="Severin A.J."/>
            <person name="Sherrier D.J."/>
            <person name="Shi R."/>
            <person name="Sims S."/>
            <person name="Singer S.R."/>
            <person name="Sinharoy S."/>
            <person name="Sterck L."/>
            <person name="Viollet A."/>
            <person name="Wang B.B."/>
            <person name="Wang K."/>
            <person name="Wang M."/>
            <person name="Wang X."/>
            <person name="Warfsmann J."/>
            <person name="Weissenbach J."/>
            <person name="White D.D."/>
            <person name="White J.D."/>
            <person name="Wiley G.B."/>
            <person name="Wincker P."/>
            <person name="Xing Y."/>
            <person name="Yang L."/>
            <person name="Yao Z."/>
            <person name="Ying F."/>
            <person name="Zhai J."/>
            <person name="Zhou L."/>
            <person name="Zuber A."/>
            <person name="Denarie J."/>
            <person name="Dixon R.A."/>
            <person name="May G.D."/>
            <person name="Schwartz D.C."/>
            <person name="Rogers J."/>
            <person name="Quetier F."/>
            <person name="Town C.D."/>
            <person name="Roe B.A."/>
        </authorList>
    </citation>
    <scope>NUCLEOTIDE SEQUENCE [LARGE SCALE GENOMIC DNA]</scope>
    <source>
        <strain evidence="1">A17</strain>
        <strain evidence="2 3">cv. Jemalong A17</strain>
    </source>
</reference>
<evidence type="ECO:0000313" key="3">
    <source>
        <dbReference type="Proteomes" id="UP000002051"/>
    </source>
</evidence>
<dbReference type="EMBL" id="CM001221">
    <property type="protein sequence ID" value="AES98325.1"/>
    <property type="molecule type" value="Genomic_DNA"/>
</dbReference>
<dbReference type="PaxDb" id="3880-AES98325"/>